<evidence type="ECO:0000256" key="2">
    <source>
        <dbReference type="ARBA" id="ARBA00009596"/>
    </source>
</evidence>
<comment type="subcellular location">
    <subcellularLocation>
        <location evidence="1">Plastid</location>
        <location evidence="1">Chloroplast inner membrane</location>
        <topology evidence="1">Multi-pass membrane protein</topology>
    </subcellularLocation>
    <subcellularLocation>
        <location evidence="7">Plastid</location>
        <location evidence="7">Chloroplast membrane</location>
        <topology evidence="7">Multi-pass membrane protein</topology>
    </subcellularLocation>
</comment>
<comment type="caution">
    <text evidence="8">The sequence shown here is derived from an EMBL/GenBank/DDBJ whole genome shotgun (WGS) entry which is preliminary data.</text>
</comment>
<dbReference type="InterPro" id="IPR005691">
    <property type="entry name" value="Tic20"/>
</dbReference>
<keyword evidence="9" id="KW-1185">Reference proteome</keyword>
<dbReference type="AlphaFoldDB" id="A0A8T0J664"/>
<evidence type="ECO:0000256" key="3">
    <source>
        <dbReference type="ARBA" id="ARBA00022692"/>
    </source>
</evidence>
<comment type="function">
    <text evidence="7">Involved in protein precursor import into chloroplasts.</text>
</comment>
<keyword evidence="4" id="KW-1001">Plastid inner membrane</keyword>
<proteinExistence type="inferred from homology"/>
<evidence type="ECO:0000313" key="9">
    <source>
        <dbReference type="Proteomes" id="UP000822688"/>
    </source>
</evidence>
<keyword evidence="5 7" id="KW-1133">Transmembrane helix</keyword>
<dbReference type="Proteomes" id="UP000822688">
    <property type="component" value="Chromosome 1"/>
</dbReference>
<evidence type="ECO:0000256" key="1">
    <source>
        <dbReference type="ARBA" id="ARBA00004478"/>
    </source>
</evidence>
<keyword evidence="6 7" id="KW-0472">Membrane</keyword>
<protein>
    <recommendedName>
        <fullName evidence="7">Protein TIC 20</fullName>
    </recommendedName>
</protein>
<evidence type="ECO:0000256" key="7">
    <source>
        <dbReference type="RuleBase" id="RU367003"/>
    </source>
</evidence>
<feature type="transmembrane region" description="Helical" evidence="7">
    <location>
        <begin position="181"/>
        <end position="199"/>
    </location>
</feature>
<evidence type="ECO:0000256" key="4">
    <source>
        <dbReference type="ARBA" id="ARBA00022780"/>
    </source>
</evidence>
<keyword evidence="7" id="KW-0934">Plastid</keyword>
<dbReference type="EMBL" id="CM026421">
    <property type="protein sequence ID" value="KAG0591087.1"/>
    <property type="molecule type" value="Genomic_DNA"/>
</dbReference>
<accession>A0A8T0J664</accession>
<sequence length="255" mass="28070">MMAMASSALGSSSLLLPNRPQRYATPRSSVNQSTVGGFSRLQVRAALRSGQGFESSKLGVSSFGKSLPQLTQSERAFSGVRREEEADSGRRLDVRAQAGRGDSVNAAERVVAALGYFLPLFDGIQYGRYFFLQFPVAERLIAPLFPLLSAYKGFPFSNFIAFFGLYLAVVRNPNFSRYVRFNTMQAVVLDVLLIFPTLVERTFTPRGGIGFELLVIFYNSVFLFLVACFLFGVVSCILGKTPRLPLVAEAADQQV</sequence>
<comment type="similarity">
    <text evidence="2 7">Belongs to the Tic20 family.</text>
</comment>
<evidence type="ECO:0000313" key="8">
    <source>
        <dbReference type="EMBL" id="KAG0591087.1"/>
    </source>
</evidence>
<gene>
    <name evidence="8" type="ORF">KC19_1G148600</name>
</gene>
<dbReference type="PANTHER" id="PTHR33510">
    <property type="entry name" value="PROTEIN TIC 20-II, CHLOROPLASTIC"/>
    <property type="match status" value="1"/>
</dbReference>
<dbReference type="GO" id="GO:0009706">
    <property type="term" value="C:chloroplast inner membrane"/>
    <property type="evidence" value="ECO:0007669"/>
    <property type="project" value="UniProtKB-SubCell"/>
</dbReference>
<feature type="transmembrane region" description="Helical" evidence="7">
    <location>
        <begin position="150"/>
        <end position="169"/>
    </location>
</feature>
<comment type="caution">
    <text evidence="7">Lacks conserved residue(s) required for the propagation of feature annotation.</text>
</comment>
<dbReference type="PANTHER" id="PTHR33510:SF5">
    <property type="entry name" value="PROTEIN TIC 20-II, CHLOROPLASTIC"/>
    <property type="match status" value="1"/>
</dbReference>
<name>A0A8T0J664_CERPU</name>
<keyword evidence="7" id="KW-0150">Chloroplast</keyword>
<reference evidence="8" key="1">
    <citation type="submission" date="2020-06" db="EMBL/GenBank/DDBJ databases">
        <title>WGS assembly of Ceratodon purpureus strain R40.</title>
        <authorList>
            <person name="Carey S.B."/>
            <person name="Jenkins J."/>
            <person name="Shu S."/>
            <person name="Lovell J.T."/>
            <person name="Sreedasyam A."/>
            <person name="Maumus F."/>
            <person name="Tiley G.P."/>
            <person name="Fernandez-Pozo N."/>
            <person name="Barry K."/>
            <person name="Chen C."/>
            <person name="Wang M."/>
            <person name="Lipzen A."/>
            <person name="Daum C."/>
            <person name="Saski C.A."/>
            <person name="Payton A.C."/>
            <person name="Mcbreen J.C."/>
            <person name="Conrad R.E."/>
            <person name="Kollar L.M."/>
            <person name="Olsson S."/>
            <person name="Huttunen S."/>
            <person name="Landis J.B."/>
            <person name="Wickett N.J."/>
            <person name="Johnson M.G."/>
            <person name="Rensing S.A."/>
            <person name="Grimwood J."/>
            <person name="Schmutz J."/>
            <person name="Mcdaniel S.F."/>
        </authorList>
    </citation>
    <scope>NUCLEOTIDE SEQUENCE</scope>
    <source>
        <strain evidence="8">R40</strain>
    </source>
</reference>
<feature type="transmembrane region" description="Helical" evidence="7">
    <location>
        <begin position="211"/>
        <end position="238"/>
    </location>
</feature>
<evidence type="ECO:0000256" key="6">
    <source>
        <dbReference type="ARBA" id="ARBA00023136"/>
    </source>
</evidence>
<keyword evidence="3 7" id="KW-0812">Transmembrane</keyword>
<organism evidence="8 9">
    <name type="scientific">Ceratodon purpureus</name>
    <name type="common">Fire moss</name>
    <name type="synonym">Dicranum purpureum</name>
    <dbReference type="NCBI Taxonomy" id="3225"/>
    <lineage>
        <taxon>Eukaryota</taxon>
        <taxon>Viridiplantae</taxon>
        <taxon>Streptophyta</taxon>
        <taxon>Embryophyta</taxon>
        <taxon>Bryophyta</taxon>
        <taxon>Bryophytina</taxon>
        <taxon>Bryopsida</taxon>
        <taxon>Dicranidae</taxon>
        <taxon>Pseudoditrichales</taxon>
        <taxon>Ditrichaceae</taxon>
        <taxon>Ceratodon</taxon>
    </lineage>
</organism>
<evidence type="ECO:0000256" key="5">
    <source>
        <dbReference type="ARBA" id="ARBA00022989"/>
    </source>
</evidence>
<dbReference type="Pfam" id="PF16166">
    <property type="entry name" value="TIC20"/>
    <property type="match status" value="1"/>
</dbReference>